<protein>
    <submittedName>
        <fullName evidence="2">Uncharacterized protein</fullName>
    </submittedName>
</protein>
<name>A0A0B5EZN7_STRA4</name>
<keyword evidence="3" id="KW-1185">Reference proteome</keyword>
<evidence type="ECO:0000313" key="2">
    <source>
        <dbReference type="EMBL" id="AJE84805.1"/>
    </source>
</evidence>
<reference evidence="2 3" key="1">
    <citation type="submission" date="2015-01" db="EMBL/GenBank/DDBJ databases">
        <title>Enhanced salinomycin production by adjusting the supply of polyketide extender units in Streptomyce albus DSM 41398.</title>
        <authorList>
            <person name="Lu C."/>
        </authorList>
    </citation>
    <scope>NUCLEOTIDE SEQUENCE [LARGE SCALE GENOMIC DNA]</scope>
    <source>
        <strain evidence="3">ATCC 21838 / DSM 41398 / FERM P-419 / JCM 4703 / NBRC 107858</strain>
    </source>
</reference>
<sequence>MSLPLALMARTPPDAGQGVTRAVKKDAAAPGCPSGGARPGHSTVPAAADRAHDRPGDRAGSAACPQCEQAVSVLGPEGARRPRATASAPPRLNSRAPQAVCLPGASTRPRPAAVTRAS</sequence>
<dbReference type="EMBL" id="CP010519">
    <property type="protein sequence ID" value="AJE84805.1"/>
    <property type="molecule type" value="Genomic_DNA"/>
</dbReference>
<organism evidence="2 3">
    <name type="scientific">Streptomyces albus (strain ATCC 21838 / DSM 41398 / FERM P-419 / JCM 4703 / NBRC 107858)</name>
    <dbReference type="NCBI Taxonomy" id="1081613"/>
    <lineage>
        <taxon>Bacteria</taxon>
        <taxon>Bacillati</taxon>
        <taxon>Actinomycetota</taxon>
        <taxon>Actinomycetes</taxon>
        <taxon>Kitasatosporales</taxon>
        <taxon>Streptomycetaceae</taxon>
        <taxon>Streptomyces</taxon>
    </lineage>
</organism>
<dbReference type="AlphaFoldDB" id="A0A0B5EZN7"/>
<proteinExistence type="predicted"/>
<accession>A0A0B5EZN7</accession>
<evidence type="ECO:0000256" key="1">
    <source>
        <dbReference type="SAM" id="MobiDB-lite"/>
    </source>
</evidence>
<dbReference type="Proteomes" id="UP000031523">
    <property type="component" value="Chromosome"/>
</dbReference>
<gene>
    <name evidence="2" type="ORF">SLNWT_4429</name>
</gene>
<feature type="region of interest" description="Disordered" evidence="1">
    <location>
        <begin position="1"/>
        <end position="118"/>
    </location>
</feature>
<dbReference type="KEGG" id="sals:SLNWT_4429"/>
<evidence type="ECO:0000313" key="3">
    <source>
        <dbReference type="Proteomes" id="UP000031523"/>
    </source>
</evidence>